<dbReference type="GO" id="GO:0006227">
    <property type="term" value="P:dUDP biosynthetic process"/>
    <property type="evidence" value="ECO:0007669"/>
    <property type="project" value="TreeGrafter"/>
</dbReference>
<evidence type="ECO:0000313" key="15">
    <source>
        <dbReference type="Proteomes" id="UP000320146"/>
    </source>
</evidence>
<dbReference type="Pfam" id="PF02223">
    <property type="entry name" value="Thymidylate_kin"/>
    <property type="match status" value="1"/>
</dbReference>
<evidence type="ECO:0000259" key="13">
    <source>
        <dbReference type="Pfam" id="PF02223"/>
    </source>
</evidence>
<name>A0A520MUU1_9GAMM</name>
<keyword evidence="4 12" id="KW-0808">Transferase</keyword>
<dbReference type="InterPro" id="IPR027417">
    <property type="entry name" value="P-loop_NTPase"/>
</dbReference>
<proteinExistence type="inferred from homology"/>
<protein>
    <recommendedName>
        <fullName evidence="3 12">Thymidylate kinase</fullName>
        <ecNumber evidence="2 12">2.7.4.9</ecNumber>
    </recommendedName>
    <alternativeName>
        <fullName evidence="9 12">dTMP kinase</fullName>
    </alternativeName>
</protein>
<evidence type="ECO:0000256" key="9">
    <source>
        <dbReference type="ARBA" id="ARBA00029962"/>
    </source>
</evidence>
<evidence type="ECO:0000256" key="3">
    <source>
        <dbReference type="ARBA" id="ARBA00017144"/>
    </source>
</evidence>
<gene>
    <name evidence="12 14" type="primary">tmk</name>
    <name evidence="14" type="ORF">EVA99_00100</name>
</gene>
<accession>A0A520MUU1</accession>
<keyword evidence="6 12" id="KW-0547">Nucleotide-binding</keyword>
<evidence type="ECO:0000256" key="12">
    <source>
        <dbReference type="HAMAP-Rule" id="MF_00165"/>
    </source>
</evidence>
<evidence type="ECO:0000256" key="2">
    <source>
        <dbReference type="ARBA" id="ARBA00012980"/>
    </source>
</evidence>
<dbReference type="PANTHER" id="PTHR10344">
    <property type="entry name" value="THYMIDYLATE KINASE"/>
    <property type="match status" value="1"/>
</dbReference>
<evidence type="ECO:0000256" key="8">
    <source>
        <dbReference type="ARBA" id="ARBA00022840"/>
    </source>
</evidence>
<keyword evidence="5 12" id="KW-0545">Nucleotide biosynthesis</keyword>
<dbReference type="GO" id="GO:0006235">
    <property type="term" value="P:dTTP biosynthetic process"/>
    <property type="evidence" value="ECO:0007669"/>
    <property type="project" value="UniProtKB-UniRule"/>
</dbReference>
<dbReference type="InterPro" id="IPR039430">
    <property type="entry name" value="Thymidylate_kin-like_dom"/>
</dbReference>
<evidence type="ECO:0000256" key="5">
    <source>
        <dbReference type="ARBA" id="ARBA00022727"/>
    </source>
</evidence>
<reference evidence="14 15" key="1">
    <citation type="submission" date="2019-02" db="EMBL/GenBank/DDBJ databases">
        <title>Prokaryotic population dynamics and viral predation in marine succession experiment using metagenomics: the confinement effect.</title>
        <authorList>
            <person name="Haro-Moreno J.M."/>
            <person name="Rodriguez-Valera F."/>
            <person name="Lopez-Perez M."/>
        </authorList>
    </citation>
    <scope>NUCLEOTIDE SEQUENCE [LARGE SCALE GENOMIC DNA]</scope>
    <source>
        <strain evidence="14">MED-G166</strain>
    </source>
</reference>
<dbReference type="Gene3D" id="3.40.50.300">
    <property type="entry name" value="P-loop containing nucleotide triphosphate hydrolases"/>
    <property type="match status" value="1"/>
</dbReference>
<evidence type="ECO:0000256" key="1">
    <source>
        <dbReference type="ARBA" id="ARBA00009776"/>
    </source>
</evidence>
<feature type="binding site" evidence="12">
    <location>
        <begin position="11"/>
        <end position="18"/>
    </location>
    <ligand>
        <name>ATP</name>
        <dbReference type="ChEBI" id="CHEBI:30616"/>
    </ligand>
</feature>
<keyword evidence="7 12" id="KW-0418">Kinase</keyword>
<comment type="catalytic activity">
    <reaction evidence="10 12">
        <text>dTMP + ATP = dTDP + ADP</text>
        <dbReference type="Rhea" id="RHEA:13517"/>
        <dbReference type="ChEBI" id="CHEBI:30616"/>
        <dbReference type="ChEBI" id="CHEBI:58369"/>
        <dbReference type="ChEBI" id="CHEBI:63528"/>
        <dbReference type="ChEBI" id="CHEBI:456216"/>
        <dbReference type="EC" id="2.7.4.9"/>
    </reaction>
</comment>
<dbReference type="NCBIfam" id="TIGR00041">
    <property type="entry name" value="DTMP_kinase"/>
    <property type="match status" value="1"/>
</dbReference>
<dbReference type="GO" id="GO:0005829">
    <property type="term" value="C:cytosol"/>
    <property type="evidence" value="ECO:0007669"/>
    <property type="project" value="TreeGrafter"/>
</dbReference>
<dbReference type="EC" id="2.7.4.9" evidence="2 12"/>
<sequence>MIYIVFISFEGIEGSGKSTQIDLLESHLKKLGHKVAKLREPGTTLMGEKIRDIFLQDTVEKVDPITEALLLYASRKHLDQNFLREKISQDYIVIADRYSDATFAYQCFGKGLSKDFIDFIHNSSDLLTPDLTFYMDITAEMSRERISNRAMDRMESESIEFFDKVRKGYLEIVSENPERVISLDATKSIDELKDEITLKTIEKLNASLG</sequence>
<organism evidence="14 15">
    <name type="scientific">SAR86 cluster bacterium</name>
    <dbReference type="NCBI Taxonomy" id="2030880"/>
    <lineage>
        <taxon>Bacteria</taxon>
        <taxon>Pseudomonadati</taxon>
        <taxon>Pseudomonadota</taxon>
        <taxon>Gammaproteobacteria</taxon>
        <taxon>SAR86 cluster</taxon>
    </lineage>
</organism>
<evidence type="ECO:0000256" key="10">
    <source>
        <dbReference type="ARBA" id="ARBA00048743"/>
    </source>
</evidence>
<keyword evidence="8 12" id="KW-0067">ATP-binding</keyword>
<dbReference type="InterPro" id="IPR018094">
    <property type="entry name" value="Thymidylate_kinase"/>
</dbReference>
<evidence type="ECO:0000256" key="11">
    <source>
        <dbReference type="ARBA" id="ARBA00057735"/>
    </source>
</evidence>
<dbReference type="HAMAP" id="MF_00165">
    <property type="entry name" value="Thymidylate_kinase"/>
    <property type="match status" value="1"/>
</dbReference>
<dbReference type="AlphaFoldDB" id="A0A520MUU1"/>
<dbReference type="CDD" id="cd01672">
    <property type="entry name" value="TMPK"/>
    <property type="match status" value="1"/>
</dbReference>
<dbReference type="SUPFAM" id="SSF52540">
    <property type="entry name" value="P-loop containing nucleoside triphosphate hydrolases"/>
    <property type="match status" value="1"/>
</dbReference>
<dbReference type="EMBL" id="SHBL01000001">
    <property type="protein sequence ID" value="RZO24991.1"/>
    <property type="molecule type" value="Genomic_DNA"/>
</dbReference>
<comment type="function">
    <text evidence="11 12">Phosphorylation of dTMP to form dTDP in both de novo and salvage pathways of dTTP synthesis.</text>
</comment>
<feature type="domain" description="Thymidylate kinase-like" evidence="13">
    <location>
        <begin position="9"/>
        <end position="196"/>
    </location>
</feature>
<comment type="caution">
    <text evidence="14">The sequence shown here is derived from an EMBL/GenBank/DDBJ whole genome shotgun (WGS) entry which is preliminary data.</text>
</comment>
<evidence type="ECO:0000313" key="14">
    <source>
        <dbReference type="EMBL" id="RZO24991.1"/>
    </source>
</evidence>
<dbReference type="Proteomes" id="UP000320146">
    <property type="component" value="Unassembled WGS sequence"/>
</dbReference>
<dbReference type="FunFam" id="3.40.50.300:FF:000225">
    <property type="entry name" value="Thymidylate kinase"/>
    <property type="match status" value="1"/>
</dbReference>
<evidence type="ECO:0000256" key="6">
    <source>
        <dbReference type="ARBA" id="ARBA00022741"/>
    </source>
</evidence>
<dbReference type="PANTHER" id="PTHR10344:SF4">
    <property type="entry name" value="UMP-CMP KINASE 2, MITOCHONDRIAL"/>
    <property type="match status" value="1"/>
</dbReference>
<dbReference type="GO" id="GO:0004798">
    <property type="term" value="F:dTMP kinase activity"/>
    <property type="evidence" value="ECO:0007669"/>
    <property type="project" value="UniProtKB-UniRule"/>
</dbReference>
<evidence type="ECO:0000256" key="7">
    <source>
        <dbReference type="ARBA" id="ARBA00022777"/>
    </source>
</evidence>
<evidence type="ECO:0000256" key="4">
    <source>
        <dbReference type="ARBA" id="ARBA00022679"/>
    </source>
</evidence>
<dbReference type="GO" id="GO:0006233">
    <property type="term" value="P:dTDP biosynthetic process"/>
    <property type="evidence" value="ECO:0007669"/>
    <property type="project" value="InterPro"/>
</dbReference>
<dbReference type="GO" id="GO:0005524">
    <property type="term" value="F:ATP binding"/>
    <property type="evidence" value="ECO:0007669"/>
    <property type="project" value="UniProtKB-UniRule"/>
</dbReference>
<comment type="similarity">
    <text evidence="1 12">Belongs to the thymidylate kinase family.</text>
</comment>